<dbReference type="Pfam" id="PF04054">
    <property type="entry name" value="Not1"/>
    <property type="match status" value="1"/>
</dbReference>
<dbReference type="Pfam" id="PF16417">
    <property type="entry name" value="CNOT1_TTP_bind"/>
    <property type="match status" value="1"/>
</dbReference>
<evidence type="ECO:0000256" key="2">
    <source>
        <dbReference type="ARBA" id="ARBA00022491"/>
    </source>
</evidence>
<dbReference type="Gene3D" id="1.25.40.840">
    <property type="entry name" value="CCR4-NOT transcription complex subunit 1 TTP binding domain"/>
    <property type="match status" value="1"/>
</dbReference>
<proteinExistence type="predicted"/>
<dbReference type="Pfam" id="PF16419">
    <property type="entry name" value="CNOT1_HEAT_N"/>
    <property type="match status" value="1"/>
</dbReference>
<dbReference type="InterPro" id="IPR040398">
    <property type="entry name" value="Not1"/>
</dbReference>
<name>A0AAN7WTZ9_9SACH</name>
<dbReference type="PANTHER" id="PTHR13162:SF8">
    <property type="entry name" value="CCR4-NOT TRANSCRIPTION COMPLEX SUBUNIT 1"/>
    <property type="match status" value="1"/>
</dbReference>
<dbReference type="GO" id="GO:0030015">
    <property type="term" value="C:CCR4-NOT core complex"/>
    <property type="evidence" value="ECO:0007669"/>
    <property type="project" value="InterPro"/>
</dbReference>
<dbReference type="Proteomes" id="UP001306508">
    <property type="component" value="Unassembled WGS sequence"/>
</dbReference>
<dbReference type="GO" id="GO:0060090">
    <property type="term" value="F:molecular adaptor activity"/>
    <property type="evidence" value="ECO:0007669"/>
    <property type="project" value="TreeGrafter"/>
</dbReference>
<keyword evidence="3" id="KW-0805">Transcription regulation</keyword>
<evidence type="ECO:0000259" key="6">
    <source>
        <dbReference type="Pfam" id="PF04054"/>
    </source>
</evidence>
<feature type="domain" description="CCR4-NOT transcription complex subunit 1" evidence="7">
    <location>
        <begin position="1014"/>
        <end position="1156"/>
    </location>
</feature>
<keyword evidence="5" id="KW-0539">Nucleus</keyword>
<organism evidence="12 13">
    <name type="scientific">Arxiozyma heterogenica</name>
    <dbReference type="NCBI Taxonomy" id="278026"/>
    <lineage>
        <taxon>Eukaryota</taxon>
        <taxon>Fungi</taxon>
        <taxon>Dikarya</taxon>
        <taxon>Ascomycota</taxon>
        <taxon>Saccharomycotina</taxon>
        <taxon>Saccharomycetes</taxon>
        <taxon>Saccharomycetales</taxon>
        <taxon>Saccharomycetaceae</taxon>
        <taxon>Arxiozyma</taxon>
    </lineage>
</organism>
<evidence type="ECO:0000313" key="13">
    <source>
        <dbReference type="Proteomes" id="UP001306508"/>
    </source>
</evidence>
<evidence type="ECO:0000256" key="4">
    <source>
        <dbReference type="ARBA" id="ARBA00023163"/>
    </source>
</evidence>
<accession>A0AAN7WTZ9</accession>
<keyword evidence="2" id="KW-0678">Repressor</keyword>
<dbReference type="InterPro" id="IPR032193">
    <property type="entry name" value="CNOT1_TTP_bind"/>
</dbReference>
<evidence type="ECO:0000259" key="9">
    <source>
        <dbReference type="Pfam" id="PF16417"/>
    </source>
</evidence>
<evidence type="ECO:0000256" key="3">
    <source>
        <dbReference type="ARBA" id="ARBA00023015"/>
    </source>
</evidence>
<evidence type="ECO:0000259" key="8">
    <source>
        <dbReference type="Pfam" id="PF16415"/>
    </source>
</evidence>
<dbReference type="GO" id="GO:0005634">
    <property type="term" value="C:nucleus"/>
    <property type="evidence" value="ECO:0007669"/>
    <property type="project" value="UniProtKB-SubCell"/>
</dbReference>
<gene>
    <name evidence="12" type="ORF">RI543_000939</name>
</gene>
<dbReference type="InterPro" id="IPR032191">
    <property type="entry name" value="CNOT1_CAF1_bind"/>
</dbReference>
<dbReference type="InterPro" id="IPR032195">
    <property type="entry name" value="CNOT1_HEAT_N"/>
</dbReference>
<dbReference type="InterPro" id="IPR038535">
    <property type="entry name" value="CNOT1_TTP_bind_sf"/>
</dbReference>
<evidence type="ECO:0000259" key="7">
    <source>
        <dbReference type="Pfam" id="PF12842"/>
    </source>
</evidence>
<protein>
    <recommendedName>
        <fullName evidence="14">General negative regulator of transcription subunit 1</fullName>
    </recommendedName>
</protein>
<dbReference type="InterPro" id="IPR055454">
    <property type="entry name" value="CNOT1-like_NOT1_connector"/>
</dbReference>
<dbReference type="Gene3D" id="1.25.40.790">
    <property type="match status" value="1"/>
</dbReference>
<dbReference type="GO" id="GO:0000288">
    <property type="term" value="P:nuclear-transcribed mRNA catabolic process, deadenylation-dependent decay"/>
    <property type="evidence" value="ECO:0007669"/>
    <property type="project" value="TreeGrafter"/>
</dbReference>
<keyword evidence="13" id="KW-1185">Reference proteome</keyword>
<sequence>MSLMSAKSNASLSTKYFTELPYKSQDFIVLLIKNIFKDNHFIKQTKLLFEDYCELLSNHNIDPLIIDPLQKHSILQTKLNTNTMNNSTLLSHLIKQSNLDNIESNLTDVLASLSGESLNDMVALLLSEILSPGSQNLQKDENNNPQLISWFTSQNIPDSIKVGVKISNSLHKISSEGSINWNRVFNLISTKYFMNIPIKATLASLNSLFSILRTGDLIDQFFSCDWNISFKLLLSCLLHQWKVDEHDTDSGYFDLLNVPNIKKVSKTLKNTQGSLLYLMSISVLDLEIFLLRDELKENSMLPMFQEYFFQDFSFVPEYLYLAMTQNLKHFGFLVENRNIIDEIIVTLFVQIYQKHFNDDEYPLSDMVSFLPNRDKLLIDIGTKLLLNKDIQMNHYFSIITKLDRLDYFVTHVPFNVIFKYLPLLIYSGWKGFESFMKTNLNVNNVSVILHKLESQVNEGSNSNFNVANNFDLGSLKFLITLLMDMPLSNDQLERYENLQYNIIIAFPKIIYIEFGNEDFKNSEQFVPFGPEIEEEMQSYLQKMYSGEISIKDVVDVLRRLKESNVKKDKDVFACITHAILAECVFFKDYPLEALATTSVLFGSMVLFNIFSGFILDVALHKILVFAKEGPESKMFKFAIQAIYAFRMRLTDFPQYCKDILKEVPGLQTQTQVYQFIYDAAQVSEKVNSSKQGKTIAPVELIPQEYFFVGEWNAPVPQETPPKAITEKVLFIVNNLTMDNFNDKITDLKESLQSNYYAWFANYLVNQRAKTEPNYHELYVKIVTAIGSAAFHECILITTLRQLYVFIGAKDIQKLDKKILKNLSQWLGIITLGCNKPIRYKNVAFRELLLQAYKENRLDIVVPFVTKILESATTSKVFKLPNPWTLGILKLLLELNKKANWKLSLTFEVEVLFKTFKLSMKDIEPTNFIEVPDIVETLSGSLNAMTIEQQQIERQKQGLLMQQYQQQILIHQQRQQQIMPMVSDQQPGFLSENITYSNEAPFSNLSGSSIFVTHPELKRIFQIALARSVREILVPVVEKSSNIAVVTTSKIVVKDFATEVDEMKLTVAALTMVRQLAVSLARATSTEPLKDAIRTTTQSLIPNLVTLPGSPLEELDLAINDNISLALNLIEEAARERASQEINESLLQAIAIRRYHQERRADQPFLDPNGNFYSLSLPEPLGLRNAGVTQQQFRIYEEFGNMIPTIDSNGMSTQNIALFKQKMQQTMLPQDQQPSTNQLQHDVPNMVSQQSVQQQQQPTVQNPQVQPVIQNELEQNHRVLVHLMDVLVAQIKENADKSKLIDLGEQNQIKNIIFQILTFIARSPQKDQLALKVAQAVVNSLFATSESSLCREVLSLLLEKLCSLSLVARKDVVWWLIYALDTRKFDVPVIRALLEVKLIDPAELDTVLVTAMEKKMDKSVDFAISLLKDVVLSDNPLLMKMDFVRTLEYLGLSDDHKVKKFLKTFEKEKVLPVQDNTEISATEKYFLVFTDWVKLSQRVDYDDKIVMVFLRQMVDKGILSDTDGLIKFIKAALELSVYSFKESDPTSDVFTAIDALSKLIIKLLIIQDFSGYSRKEYLNTIGSIILLVFSKDHERKDSDFNERPYFRLISNLFYEWSKIRGHNFAKITDVKIRRELRKFDNDFYNCFASFLHSMQPFAFFGFTFAWVSLISHRMFLPMILSLPDKVGWEKFMLLIIDLFKFLDKYTKKNSVSDAISVVYKGTLRIILGISNDFPNFLIENHYELMNNIPCTYFQLRNVILSAIPLKTMVPNPYDSELKLEELDMCSDRPEVYYNPINDILSIKKPVDNYLRIPSNSLLRTIMNAMYRTEYDVQNGVGYDFLSVDKKAIRALVLYVGIEAGLENERTSSSAIFNPESSYYALLFNMLNDGTTELRYQVLQVMLEQLRYPNIHTHWFIYMLLNMFNSKAFGESLLEIQEIMLRCILERIIVNKPHPWGITVMFCQLIRQQGNKLLELPFIQAIPEIEKIFQVLLKYTISKPEVELVDDPKNTEVVSAASK</sequence>
<feature type="domain" description="CCR4-NOT transcription complex subunit 1-like NOT1 connector" evidence="11">
    <location>
        <begin position="1304"/>
        <end position="1449"/>
    </location>
</feature>
<dbReference type="GO" id="GO:0000932">
    <property type="term" value="C:P-body"/>
    <property type="evidence" value="ECO:0007669"/>
    <property type="project" value="TreeGrafter"/>
</dbReference>
<evidence type="ECO:0008006" key="14">
    <source>
        <dbReference type="Google" id="ProtNLM"/>
    </source>
</evidence>
<dbReference type="Gene3D" id="1.25.40.800">
    <property type="match status" value="1"/>
</dbReference>
<dbReference type="Pfam" id="PF16415">
    <property type="entry name" value="CNOT1_CAF1_bind"/>
    <property type="match status" value="1"/>
</dbReference>
<dbReference type="InterPro" id="IPR007196">
    <property type="entry name" value="CCR4-Not_Not1_C"/>
</dbReference>
<dbReference type="Gene3D" id="1.25.40.180">
    <property type="match status" value="1"/>
</dbReference>
<dbReference type="Pfam" id="PF12842">
    <property type="entry name" value="DUF3819"/>
    <property type="match status" value="1"/>
</dbReference>
<reference evidence="13" key="1">
    <citation type="submission" date="2023-07" db="EMBL/GenBank/DDBJ databases">
        <title>A draft genome of Kazachstania heterogenica Y-27499.</title>
        <authorList>
            <person name="Donic C."/>
            <person name="Kralova J.S."/>
            <person name="Fidel L."/>
            <person name="Ben-Dor S."/>
            <person name="Jung S."/>
        </authorList>
    </citation>
    <scope>NUCLEOTIDE SEQUENCE [LARGE SCALE GENOMIC DNA]</scope>
    <source>
        <strain evidence="13">Y27499</strain>
    </source>
</reference>
<dbReference type="PANTHER" id="PTHR13162">
    <property type="entry name" value="CCR4-NOT TRANSCRIPTION COMPLEX"/>
    <property type="match status" value="1"/>
</dbReference>
<keyword evidence="4" id="KW-0804">Transcription</keyword>
<feature type="domain" description="CCR4-NOT transcription complex subunit 1 TTP binding" evidence="9">
    <location>
        <begin position="527"/>
        <end position="685"/>
    </location>
</feature>
<feature type="domain" description="CCR4-NOT transcription complex subunit 1 CAF1-binding" evidence="8">
    <location>
        <begin position="717"/>
        <end position="932"/>
    </location>
</feature>
<evidence type="ECO:0000259" key="10">
    <source>
        <dbReference type="Pfam" id="PF16419"/>
    </source>
</evidence>
<dbReference type="Pfam" id="PF25097">
    <property type="entry name" value="ARM_Cnot1"/>
    <property type="match status" value="1"/>
</dbReference>
<evidence type="ECO:0000313" key="12">
    <source>
        <dbReference type="EMBL" id="KAK5781753.1"/>
    </source>
</evidence>
<evidence type="ECO:0000256" key="1">
    <source>
        <dbReference type="ARBA" id="ARBA00004123"/>
    </source>
</evidence>
<comment type="caution">
    <text evidence="12">The sequence shown here is derived from an EMBL/GenBank/DDBJ whole genome shotgun (WGS) entry which is preliminary data.</text>
</comment>
<dbReference type="EMBL" id="JAWIZZ010000031">
    <property type="protein sequence ID" value="KAK5781753.1"/>
    <property type="molecule type" value="Genomic_DNA"/>
</dbReference>
<comment type="subcellular location">
    <subcellularLocation>
        <location evidence="1">Nucleus</location>
    </subcellularLocation>
</comment>
<feature type="domain" description="CCR4-Not complex component Not1 C-terminal" evidence="6">
    <location>
        <begin position="1625"/>
        <end position="1990"/>
    </location>
</feature>
<dbReference type="InterPro" id="IPR024557">
    <property type="entry name" value="CNOT1_dom_4"/>
</dbReference>
<evidence type="ECO:0000259" key="11">
    <source>
        <dbReference type="Pfam" id="PF25097"/>
    </source>
</evidence>
<feature type="domain" description="CCR4-NOT transcription complex subunit 1 HEAT repeat 1" evidence="10">
    <location>
        <begin position="92"/>
        <end position="323"/>
    </location>
</feature>
<dbReference type="GO" id="GO:0017148">
    <property type="term" value="P:negative regulation of translation"/>
    <property type="evidence" value="ECO:0007669"/>
    <property type="project" value="InterPro"/>
</dbReference>
<evidence type="ECO:0000256" key="5">
    <source>
        <dbReference type="ARBA" id="ARBA00023242"/>
    </source>
</evidence>
<dbReference type="CDD" id="cd20710">
    <property type="entry name" value="NOT1_connector"/>
    <property type="match status" value="1"/>
</dbReference>